<evidence type="ECO:0000313" key="4">
    <source>
        <dbReference type="Proteomes" id="UP000024837"/>
    </source>
</evidence>
<dbReference type="EMBL" id="KI966412">
    <property type="protein sequence ID" value="EWC47114.1"/>
    <property type="molecule type" value="Genomic_DNA"/>
</dbReference>
<feature type="region of interest" description="Disordered" evidence="1">
    <location>
        <begin position="319"/>
        <end position="475"/>
    </location>
</feature>
<dbReference type="PANTHER" id="PTHR47789">
    <property type="entry name" value="LAS SEVENTEEN-BINDING PROTEIN 5"/>
    <property type="match status" value="1"/>
</dbReference>
<evidence type="ECO:0000256" key="1">
    <source>
        <dbReference type="SAM" id="MobiDB-lite"/>
    </source>
</evidence>
<dbReference type="Gene3D" id="1.20.58.160">
    <property type="match status" value="1"/>
</dbReference>
<accession>W7HUF7</accession>
<proteinExistence type="predicted"/>
<name>W7HUF7_9PEZI</name>
<evidence type="ECO:0000259" key="2">
    <source>
        <dbReference type="PROSITE" id="PS50909"/>
    </source>
</evidence>
<dbReference type="GO" id="GO:0043130">
    <property type="term" value="F:ubiquitin binding"/>
    <property type="evidence" value="ECO:0007669"/>
    <property type="project" value="InterPro"/>
</dbReference>
<dbReference type="GO" id="GO:0051666">
    <property type="term" value="P:actin cortical patch localization"/>
    <property type="evidence" value="ECO:0007669"/>
    <property type="project" value="TreeGrafter"/>
</dbReference>
<keyword evidence="4" id="KW-1185">Reference proteome</keyword>
<dbReference type="Proteomes" id="UP000024837">
    <property type="component" value="Unassembled WGS sequence"/>
</dbReference>
<dbReference type="Pfam" id="PF03127">
    <property type="entry name" value="GAT"/>
    <property type="match status" value="1"/>
</dbReference>
<dbReference type="OrthoDB" id="5393057at2759"/>
<dbReference type="GO" id="GO:0006897">
    <property type="term" value="P:endocytosis"/>
    <property type="evidence" value="ECO:0007669"/>
    <property type="project" value="InterPro"/>
</dbReference>
<feature type="compositionally biased region" description="Polar residues" evidence="1">
    <location>
        <begin position="322"/>
        <end position="347"/>
    </location>
</feature>
<protein>
    <recommendedName>
        <fullName evidence="2">GAT domain-containing protein</fullName>
    </recommendedName>
</protein>
<organism evidence="3 4">
    <name type="scientific">Drechslerella stenobrocha 248</name>
    <dbReference type="NCBI Taxonomy" id="1043628"/>
    <lineage>
        <taxon>Eukaryota</taxon>
        <taxon>Fungi</taxon>
        <taxon>Dikarya</taxon>
        <taxon>Ascomycota</taxon>
        <taxon>Pezizomycotina</taxon>
        <taxon>Orbiliomycetes</taxon>
        <taxon>Orbiliales</taxon>
        <taxon>Orbiliaceae</taxon>
        <taxon>Drechslerella</taxon>
    </lineage>
</organism>
<dbReference type="AlphaFoldDB" id="W7HUF7"/>
<reference evidence="3 4" key="1">
    <citation type="submission" date="2013-05" db="EMBL/GenBank/DDBJ databases">
        <title>Drechslerella stenobrocha genome reveals carnivorous origination and mechanical trapping mechanism of predatory fungi.</title>
        <authorList>
            <person name="Liu X."/>
            <person name="Zhang W."/>
            <person name="Liu K."/>
        </authorList>
    </citation>
    <scope>NUCLEOTIDE SEQUENCE [LARGE SCALE GENOMIC DNA]</scope>
    <source>
        <strain evidence="3 4">248</strain>
    </source>
</reference>
<dbReference type="HOGENOM" id="CLU_031989_0_0_1"/>
<dbReference type="InterPro" id="IPR045007">
    <property type="entry name" value="LSB5"/>
</dbReference>
<dbReference type="PROSITE" id="PS50909">
    <property type="entry name" value="GAT"/>
    <property type="match status" value="1"/>
</dbReference>
<dbReference type="GO" id="GO:0035091">
    <property type="term" value="F:phosphatidylinositol binding"/>
    <property type="evidence" value="ECO:0007669"/>
    <property type="project" value="InterPro"/>
</dbReference>
<feature type="domain" description="GAT" evidence="2">
    <location>
        <begin position="222"/>
        <end position="311"/>
    </location>
</feature>
<feature type="compositionally biased region" description="Pro residues" evidence="1">
    <location>
        <begin position="382"/>
        <end position="391"/>
    </location>
</feature>
<dbReference type="PANTHER" id="PTHR47789:SF1">
    <property type="entry name" value="LAS SEVENTEEN-BINDING PROTEIN 5"/>
    <property type="match status" value="1"/>
</dbReference>
<gene>
    <name evidence="3" type="ORF">DRE_03483</name>
</gene>
<dbReference type="GO" id="GO:0007015">
    <property type="term" value="P:actin filament organization"/>
    <property type="evidence" value="ECO:0007669"/>
    <property type="project" value="InterPro"/>
</dbReference>
<dbReference type="Gene3D" id="1.25.40.90">
    <property type="match status" value="1"/>
</dbReference>
<feature type="compositionally biased region" description="Low complexity" evidence="1">
    <location>
        <begin position="392"/>
        <end position="401"/>
    </location>
</feature>
<dbReference type="SUPFAM" id="SSF48464">
    <property type="entry name" value="ENTH/VHS domain"/>
    <property type="match status" value="1"/>
</dbReference>
<feature type="compositionally biased region" description="Basic and acidic residues" evidence="1">
    <location>
        <begin position="1"/>
        <end position="17"/>
    </location>
</feature>
<dbReference type="InterPro" id="IPR038425">
    <property type="entry name" value="GAT_sf"/>
</dbReference>
<feature type="region of interest" description="Disordered" evidence="1">
    <location>
        <begin position="1"/>
        <end position="21"/>
    </location>
</feature>
<dbReference type="GO" id="GO:0030479">
    <property type="term" value="C:actin cortical patch"/>
    <property type="evidence" value="ECO:0007669"/>
    <property type="project" value="TreeGrafter"/>
</dbReference>
<evidence type="ECO:0000313" key="3">
    <source>
        <dbReference type="EMBL" id="EWC47114.1"/>
    </source>
</evidence>
<sequence>MKKFQDLIRPKAARDTGADTPEANVARAVKGFIDAGRIKSAPAAAAPGPEGIDSQPSAADQADEVTFLPTIVDCTESSPAAAKEALVTIRKNLELKGSKLQAGHQQYKALMLFRILVDNPGAMFTRNIDAKFVSTMKELYRGCRDPSVRQLLVENMEHCLTKDDPGLQPLKEWYTKEKESAIRAYAQVAPSARGALGMYSGIGTPPLPAGYHHARRPRGVLPSPEDLATRISEAQTSAKLLMQILQSTPPEEVLANQLITEFADRCSAASRSIQMFIEADSPAPDETTMLTLFETNEMLATTLSRHQMALFSAKQLRGQAGTGPTVSRTGSANQVPQVAPGEQTTVAPTPPGGLVSEAQTQPQTQPQATPNYGFSGFGGVNPSPPSPPLQSYPPVSSYPQQQRREEESDLSNPFSDPEPVGQSGNPWRRQEYSTSGDADRYSPSPVDVSAHPNRHPMADASAVSRMPHGYQPYRY</sequence>
<dbReference type="InterPro" id="IPR004152">
    <property type="entry name" value="GAT_dom"/>
</dbReference>
<dbReference type="CDD" id="cd21383">
    <property type="entry name" value="GAT_GGA_Tom1-like"/>
    <property type="match status" value="1"/>
</dbReference>
<feature type="compositionally biased region" description="Low complexity" evidence="1">
    <location>
        <begin position="358"/>
        <end position="370"/>
    </location>
</feature>
<dbReference type="InterPro" id="IPR008942">
    <property type="entry name" value="ENTH_VHS"/>
</dbReference>
<dbReference type="SUPFAM" id="SSF89009">
    <property type="entry name" value="GAT-like domain"/>
    <property type="match status" value="1"/>
</dbReference>